<protein>
    <submittedName>
        <fullName evidence="1">Aminoglycoside-2''-adenylyltransferase</fullName>
    </submittedName>
</protein>
<dbReference type="Gene3D" id="3.30.460.40">
    <property type="match status" value="1"/>
</dbReference>
<gene>
    <name evidence="1" type="ORF">SAMN04489716_1294</name>
</gene>
<dbReference type="InterPro" id="IPR019646">
    <property type="entry name" value="Aminoglyc_AdlTrfase"/>
</dbReference>
<evidence type="ECO:0000313" key="1">
    <source>
        <dbReference type="EMBL" id="SDS65949.1"/>
    </source>
</evidence>
<dbReference type="Proteomes" id="UP000198688">
    <property type="component" value="Chromosome I"/>
</dbReference>
<proteinExistence type="predicted"/>
<dbReference type="Pfam" id="PF10706">
    <property type="entry name" value="Aminoglyc_resit"/>
    <property type="match status" value="1"/>
</dbReference>
<dbReference type="GO" id="GO:0016779">
    <property type="term" value="F:nucleotidyltransferase activity"/>
    <property type="evidence" value="ECO:0007669"/>
    <property type="project" value="UniProtKB-KW"/>
</dbReference>
<name>A0A1H1U253_9ACTN</name>
<keyword evidence="1" id="KW-0808">Transferase</keyword>
<dbReference type="RefSeq" id="WP_231954232.1">
    <property type="nucleotide sequence ID" value="NZ_BOMJ01000021.1"/>
</dbReference>
<keyword evidence="1" id="KW-0548">Nucleotidyltransferase</keyword>
<keyword evidence="2" id="KW-1185">Reference proteome</keyword>
<organism evidence="1 2">
    <name type="scientific">Actinoplanes derwentensis</name>
    <dbReference type="NCBI Taxonomy" id="113562"/>
    <lineage>
        <taxon>Bacteria</taxon>
        <taxon>Bacillati</taxon>
        <taxon>Actinomycetota</taxon>
        <taxon>Actinomycetes</taxon>
        <taxon>Micromonosporales</taxon>
        <taxon>Micromonosporaceae</taxon>
        <taxon>Actinoplanes</taxon>
    </lineage>
</organism>
<reference evidence="1 2" key="1">
    <citation type="submission" date="2016-10" db="EMBL/GenBank/DDBJ databases">
        <authorList>
            <person name="de Groot N.N."/>
        </authorList>
    </citation>
    <scope>NUCLEOTIDE SEQUENCE [LARGE SCALE GENOMIC DNA]</scope>
    <source>
        <strain evidence="1 2">DSM 43941</strain>
    </source>
</reference>
<accession>A0A1H1U253</accession>
<sequence length="174" mass="19637">METPITVRQLEAIAAVTALGMEVWLRGGWAMDFFVGRVTRPHRDVDWFAWSRDGDRLTAALTNEGYELLAEPPHDRQLDFVRGELNLSFALTDQDQFGHVIVAGGPWAGQRWPDGMLDWPLGQIGDLRCRIISPAAQIEIKRMMPVWVPGMPRRRKDIDDIALIETAVATCREG</sequence>
<evidence type="ECO:0000313" key="2">
    <source>
        <dbReference type="Proteomes" id="UP000198688"/>
    </source>
</evidence>
<dbReference type="AlphaFoldDB" id="A0A1H1U253"/>
<dbReference type="EMBL" id="LT629758">
    <property type="protein sequence ID" value="SDS65949.1"/>
    <property type="molecule type" value="Genomic_DNA"/>
</dbReference>
<dbReference type="STRING" id="113562.SAMN04489716_1294"/>